<dbReference type="VEuPathDB" id="MicrosporidiaDB:ECANGB1_1761"/>
<sequence length="106" mass="12307">MDGSERRQADCVPLNPIEQEIEELNRDLQDISACRDNLENAFVSYTDIKSVKQLNDKLLFAIKAPDETSIEYPKYEKGSYRMKISTDKGEISVFYIDNKRHSTKKE</sequence>
<dbReference type="AlphaFoldDB" id="A0A1Y1S5G0"/>
<keyword evidence="4" id="KW-0804">Transcription</keyword>
<feature type="domain" description="E2F transcription factor CC-MB" evidence="5">
    <location>
        <begin position="17"/>
        <end position="96"/>
    </location>
</feature>
<comment type="caution">
    <text evidence="6">The sequence shown here is derived from an EMBL/GenBank/DDBJ whole genome shotgun (WGS) entry which is preliminary data.</text>
</comment>
<keyword evidence="7" id="KW-1185">Reference proteome</keyword>
<keyword evidence="2" id="KW-0805">Transcription regulation</keyword>
<comment type="similarity">
    <text evidence="1">Belongs to the E2F/DP family.</text>
</comment>
<dbReference type="OrthoDB" id="1743261at2759"/>
<protein>
    <submittedName>
        <fullName evidence="6">E2F6</fullName>
    </submittedName>
</protein>
<dbReference type="Proteomes" id="UP000192639">
    <property type="component" value="Unassembled WGS sequence"/>
</dbReference>
<organism evidence="6 7">
    <name type="scientific">Enterospora canceri</name>
    <dbReference type="NCBI Taxonomy" id="1081671"/>
    <lineage>
        <taxon>Eukaryota</taxon>
        <taxon>Fungi</taxon>
        <taxon>Fungi incertae sedis</taxon>
        <taxon>Microsporidia</taxon>
        <taxon>Enterocytozoonidae</taxon>
        <taxon>Enterospora</taxon>
    </lineage>
</organism>
<dbReference type="Pfam" id="PF16421">
    <property type="entry name" value="E2F_CC-MB"/>
    <property type="match status" value="1"/>
</dbReference>
<dbReference type="Gene3D" id="6.10.250.540">
    <property type="match status" value="1"/>
</dbReference>
<dbReference type="GO" id="GO:0046983">
    <property type="term" value="F:protein dimerization activity"/>
    <property type="evidence" value="ECO:0007669"/>
    <property type="project" value="InterPro"/>
</dbReference>
<proteinExistence type="inferred from homology"/>
<dbReference type="EMBL" id="LWDP01000055">
    <property type="protein sequence ID" value="ORD93677.1"/>
    <property type="molecule type" value="Genomic_DNA"/>
</dbReference>
<evidence type="ECO:0000256" key="3">
    <source>
        <dbReference type="ARBA" id="ARBA00023125"/>
    </source>
</evidence>
<dbReference type="GO" id="GO:0003677">
    <property type="term" value="F:DNA binding"/>
    <property type="evidence" value="ECO:0007669"/>
    <property type="project" value="UniProtKB-KW"/>
</dbReference>
<evidence type="ECO:0000313" key="7">
    <source>
        <dbReference type="Proteomes" id="UP000192639"/>
    </source>
</evidence>
<name>A0A1Y1S5G0_9MICR</name>
<evidence type="ECO:0000256" key="2">
    <source>
        <dbReference type="ARBA" id="ARBA00023015"/>
    </source>
</evidence>
<evidence type="ECO:0000259" key="5">
    <source>
        <dbReference type="Pfam" id="PF16421"/>
    </source>
</evidence>
<accession>A0A1Y1S5G0</accession>
<evidence type="ECO:0000313" key="6">
    <source>
        <dbReference type="EMBL" id="ORD93677.1"/>
    </source>
</evidence>
<evidence type="ECO:0000256" key="1">
    <source>
        <dbReference type="ARBA" id="ARBA00010940"/>
    </source>
</evidence>
<dbReference type="InterPro" id="IPR032198">
    <property type="entry name" value="E2F_CC-MB"/>
</dbReference>
<gene>
    <name evidence="6" type="primary">E2F6</name>
    <name evidence="6" type="ORF">ECANGB1_1761</name>
</gene>
<dbReference type="InterPro" id="IPR037241">
    <property type="entry name" value="E2F-DP_heterodim"/>
</dbReference>
<evidence type="ECO:0000256" key="4">
    <source>
        <dbReference type="ARBA" id="ARBA00023163"/>
    </source>
</evidence>
<reference evidence="6 7" key="1">
    <citation type="journal article" date="2017" name="Environ. Microbiol.">
        <title>Decay of the glycolytic pathway and adaptation to intranuclear parasitism within Enterocytozoonidae microsporidia.</title>
        <authorList>
            <person name="Wiredu Boakye D."/>
            <person name="Jaroenlak P."/>
            <person name="Prachumwat A."/>
            <person name="Williams T.A."/>
            <person name="Bateman K.S."/>
            <person name="Itsathitphaisarn O."/>
            <person name="Sritunyalucksana K."/>
            <person name="Paszkiewicz K.H."/>
            <person name="Moore K.A."/>
            <person name="Stentiford G.D."/>
            <person name="Williams B.A."/>
        </authorList>
    </citation>
    <scope>NUCLEOTIDE SEQUENCE [LARGE SCALE GENOMIC DNA]</scope>
    <source>
        <strain evidence="6 7">GB1</strain>
    </source>
</reference>
<dbReference type="SUPFAM" id="SSF144074">
    <property type="entry name" value="E2F-DP heterodimerization region"/>
    <property type="match status" value="1"/>
</dbReference>
<keyword evidence="3" id="KW-0238">DNA-binding</keyword>